<dbReference type="AlphaFoldDB" id="A0A6G7Y309"/>
<organism evidence="7 8">
    <name type="scientific">Propioniciclava coleopterorum</name>
    <dbReference type="NCBI Taxonomy" id="2714937"/>
    <lineage>
        <taxon>Bacteria</taxon>
        <taxon>Bacillati</taxon>
        <taxon>Actinomycetota</taxon>
        <taxon>Actinomycetes</taxon>
        <taxon>Propionibacteriales</taxon>
        <taxon>Propionibacteriaceae</taxon>
        <taxon>Propioniciclava</taxon>
    </lineage>
</organism>
<dbReference type="EMBL" id="CP049865">
    <property type="protein sequence ID" value="QIK71089.1"/>
    <property type="molecule type" value="Genomic_DNA"/>
</dbReference>
<dbReference type="SUPFAM" id="SSF49785">
    <property type="entry name" value="Galactose-binding domain-like"/>
    <property type="match status" value="1"/>
</dbReference>
<dbReference type="InterPro" id="IPR006104">
    <property type="entry name" value="Glyco_hydro_2_N"/>
</dbReference>
<name>A0A6G7Y309_9ACTN</name>
<gene>
    <name evidence="7" type="ORF">G7070_00795</name>
</gene>
<feature type="domain" description="Glycosyl hydrolases family 2 sugar binding" evidence="6">
    <location>
        <begin position="71"/>
        <end position="150"/>
    </location>
</feature>
<protein>
    <submittedName>
        <fullName evidence="7">Glycoside hydrolase family 2 protein</fullName>
    </submittedName>
</protein>
<dbReference type="KEGG" id="prv:G7070_00795"/>
<accession>A0A6G7Y309</accession>
<dbReference type="InterPro" id="IPR006103">
    <property type="entry name" value="Glyco_hydro_2_cat"/>
</dbReference>
<evidence type="ECO:0000256" key="3">
    <source>
        <dbReference type="ARBA" id="ARBA00023295"/>
    </source>
</evidence>
<dbReference type="Pfam" id="PF02837">
    <property type="entry name" value="Glyco_hydro_2_N"/>
    <property type="match status" value="1"/>
</dbReference>
<feature type="domain" description="Glycoside hydrolase family 2 immunoglobulin-like beta-sandwich" evidence="4">
    <location>
        <begin position="170"/>
        <end position="255"/>
    </location>
</feature>
<dbReference type="InterPro" id="IPR036156">
    <property type="entry name" value="Beta-gal/glucu_dom_sf"/>
</dbReference>
<dbReference type="Pfam" id="PF02836">
    <property type="entry name" value="Glyco_hydro_2_C"/>
    <property type="match status" value="1"/>
</dbReference>
<dbReference type="PRINTS" id="PR00132">
    <property type="entry name" value="GLHYDRLASE2"/>
</dbReference>
<dbReference type="Gene3D" id="2.60.120.260">
    <property type="entry name" value="Galactose-binding domain-like"/>
    <property type="match status" value="1"/>
</dbReference>
<dbReference type="InterPro" id="IPR006101">
    <property type="entry name" value="Glyco_hydro_2"/>
</dbReference>
<dbReference type="PANTHER" id="PTHR42732">
    <property type="entry name" value="BETA-GALACTOSIDASE"/>
    <property type="match status" value="1"/>
</dbReference>
<evidence type="ECO:0000256" key="1">
    <source>
        <dbReference type="ARBA" id="ARBA00007401"/>
    </source>
</evidence>
<comment type="similarity">
    <text evidence="1">Belongs to the glycosyl hydrolase 2 family.</text>
</comment>
<dbReference type="InterPro" id="IPR006102">
    <property type="entry name" value="Ig-like_GH2"/>
</dbReference>
<keyword evidence="3" id="KW-0326">Glycosidase</keyword>
<evidence type="ECO:0000313" key="7">
    <source>
        <dbReference type="EMBL" id="QIK71089.1"/>
    </source>
</evidence>
<evidence type="ECO:0000259" key="4">
    <source>
        <dbReference type="Pfam" id="PF00703"/>
    </source>
</evidence>
<dbReference type="InterPro" id="IPR017853">
    <property type="entry name" value="GH"/>
</dbReference>
<dbReference type="SUPFAM" id="SSF51445">
    <property type="entry name" value="(Trans)glycosidases"/>
    <property type="match status" value="1"/>
</dbReference>
<dbReference type="GO" id="GO:0004553">
    <property type="term" value="F:hydrolase activity, hydrolyzing O-glycosyl compounds"/>
    <property type="evidence" value="ECO:0007669"/>
    <property type="project" value="InterPro"/>
</dbReference>
<dbReference type="Pfam" id="PF00703">
    <property type="entry name" value="Glyco_hydro_2"/>
    <property type="match status" value="1"/>
</dbReference>
<feature type="domain" description="Glycoside hydrolase family 2 catalytic" evidence="5">
    <location>
        <begin position="265"/>
        <end position="549"/>
    </location>
</feature>
<reference evidence="7 8" key="1">
    <citation type="submission" date="2020-03" db="EMBL/GenBank/DDBJ databases">
        <title>Propioniciclava sp. nov., isolated from Hydrophilus acuminatus.</title>
        <authorList>
            <person name="Hyun D.-W."/>
            <person name="Bae J.-W."/>
        </authorList>
    </citation>
    <scope>NUCLEOTIDE SEQUENCE [LARGE SCALE GENOMIC DNA]</scope>
    <source>
        <strain evidence="7 8">HDW11</strain>
    </source>
</reference>
<evidence type="ECO:0000313" key="8">
    <source>
        <dbReference type="Proteomes" id="UP000501058"/>
    </source>
</evidence>
<dbReference type="InterPro" id="IPR013783">
    <property type="entry name" value="Ig-like_fold"/>
</dbReference>
<dbReference type="GO" id="GO:0005975">
    <property type="term" value="P:carbohydrate metabolic process"/>
    <property type="evidence" value="ECO:0007669"/>
    <property type="project" value="InterPro"/>
</dbReference>
<evidence type="ECO:0000259" key="6">
    <source>
        <dbReference type="Pfam" id="PF02837"/>
    </source>
</evidence>
<keyword evidence="8" id="KW-1185">Reference proteome</keyword>
<evidence type="ECO:0000259" key="5">
    <source>
        <dbReference type="Pfam" id="PF02836"/>
    </source>
</evidence>
<dbReference type="RefSeq" id="WP_166231077.1">
    <property type="nucleotide sequence ID" value="NZ_CP049865.1"/>
</dbReference>
<dbReference type="InterPro" id="IPR051913">
    <property type="entry name" value="GH2_Domain-Containing"/>
</dbReference>
<dbReference type="PANTHER" id="PTHR42732:SF1">
    <property type="entry name" value="BETA-MANNOSIDASE"/>
    <property type="match status" value="1"/>
</dbReference>
<sequence>MNHRRRPRSAVSFNEGWVFVPRELDAGAPLPDGQPVTLPHTWNASDGQDGGGDYRRGASSYVKEFARPDHDGEVWLEFAGANSATQVWLNGVAVGRHRGGYSTFRVELTAALADANVLVVTVDNGPDETSYPQRADFTFYGGLYRDVSLLLVGREHLALDEHGGPGLTVTPTLEGDRASVALAASVTGGDAVRFAIGGEDWRTVPVADGAAATVLDIARVRRWHGTADPHLYTATAELLRDGEVVDAVEVRFGCRTFAVDPARGFLLNGEPYPLRGVSRHQDWLGVGNAITPAMMDADLALLTELGATTVRLAHYQHDQRFYDLCDEAGIVVWAEIPMITEFLPGAVDDAAHQLTELIVQNRHHASIVCWGLSNEISVAGTGPESVEAHRGLNDLAHRLDPTRLTTMAHLFMLESDDPLVTIADVMSYNLYYGWYVGEVEDNDAWFDDFHARFPDVAVGLSEYGADANVALQTANPTRGDYSEQYQARYHEHMVAMIEARPWLWATHVWNLADFAADGRDEGGVPGRNMKGLVTFDRSVKKDAFYVYKAAWSSEPFVHLAGRRYVDRPEDVTEVTVYSNQPAVELWRDGVLLGRREGRRVFRFDVPLSGEHTLVARAGEASDSMTVRRVAEPNPDYTLVSGPVINWFDDDVLPSPEGFFSIRDTLRDIRRTPEGAALVDQMMAAAAASRGDVAKKIKIPAVMQKMIERMSVESLLKQAGGAVGAEQVAALNAALNRIAK</sequence>
<dbReference type="SUPFAM" id="SSF49303">
    <property type="entry name" value="beta-Galactosidase/glucuronidase domain"/>
    <property type="match status" value="1"/>
</dbReference>
<proteinExistence type="inferred from homology"/>
<evidence type="ECO:0000256" key="2">
    <source>
        <dbReference type="ARBA" id="ARBA00022801"/>
    </source>
</evidence>
<dbReference type="Gene3D" id="3.20.20.80">
    <property type="entry name" value="Glycosidases"/>
    <property type="match status" value="1"/>
</dbReference>
<keyword evidence="2 7" id="KW-0378">Hydrolase</keyword>
<dbReference type="Proteomes" id="UP000501058">
    <property type="component" value="Chromosome"/>
</dbReference>
<dbReference type="Gene3D" id="2.60.40.10">
    <property type="entry name" value="Immunoglobulins"/>
    <property type="match status" value="2"/>
</dbReference>
<dbReference type="InterPro" id="IPR008979">
    <property type="entry name" value="Galactose-bd-like_sf"/>
</dbReference>